<feature type="region of interest" description="Disordered" evidence="1">
    <location>
        <begin position="179"/>
        <end position="208"/>
    </location>
</feature>
<dbReference type="Pfam" id="PF02720">
    <property type="entry name" value="DUF222"/>
    <property type="match status" value="1"/>
</dbReference>
<dbReference type="EMBL" id="JBHTIL010000001">
    <property type="protein sequence ID" value="MFD0925892.1"/>
    <property type="molecule type" value="Genomic_DNA"/>
</dbReference>
<evidence type="ECO:0000313" key="3">
    <source>
        <dbReference type="EMBL" id="MFD0925892.1"/>
    </source>
</evidence>
<sequence>MGDVVEDSLIADYAALEQLLDRIAATTSDSCSEAEVAELAITHERAVRTMGSIGLRRILDVSDRDAHTSVQSPTLTHFVAERLRVPNPKRRLKQVLALSEMHSVTGEKLPAKCPETAAAMADGDLTHEHVDAVLSVMDKVPAATSPEVREKAEEQLADIARHHSPKDIHRAGARLLAHLDPDGAEPSDRDRARQRSLSLGNHDPQLMSKLRGDLDPVTRALFEVVLAKWAKPGMNNPDDEASPRGGVDDDGLDADAVKAAAERDSRSQQQRNHDALNALLRAAADGGLLGKSHRGLPPHLIISITDTQLRERAGIGHTATGTDLPMSDIISLAAHAQMHLAVFDDITGEALFYGRSRRLASEAQRFVSFAQYGGCSMPNCPAPFSHTEAHHAEQDWAQGGSTDITDLAPACGPHNRAVHDRPGGWQTRKITEGPDRGKFGWTANGTTDPPRTNHLHRPGQILADHAPPDPHWSDIEHRLELILAEHNSAETAPPPESEPRIIRVIDYRAPVTG</sequence>
<protein>
    <submittedName>
        <fullName evidence="3">DUF222 domain-containing protein</fullName>
    </submittedName>
</protein>
<feature type="compositionally biased region" description="Basic and acidic residues" evidence="1">
    <location>
        <begin position="179"/>
        <end position="193"/>
    </location>
</feature>
<proteinExistence type="predicted"/>
<dbReference type="InterPro" id="IPR003870">
    <property type="entry name" value="DUF222"/>
</dbReference>
<evidence type="ECO:0000259" key="2">
    <source>
        <dbReference type="Pfam" id="PF02720"/>
    </source>
</evidence>
<organism evidence="3 4">
    <name type="scientific">Williamsia deligens</name>
    <dbReference type="NCBI Taxonomy" id="321325"/>
    <lineage>
        <taxon>Bacteria</taxon>
        <taxon>Bacillati</taxon>
        <taxon>Actinomycetota</taxon>
        <taxon>Actinomycetes</taxon>
        <taxon>Mycobacteriales</taxon>
        <taxon>Nocardiaceae</taxon>
        <taxon>Williamsia</taxon>
    </lineage>
</organism>
<dbReference type="RefSeq" id="WP_253646192.1">
    <property type="nucleotide sequence ID" value="NZ_BAAAMO010000002.1"/>
</dbReference>
<comment type="caution">
    <text evidence="3">The sequence shown here is derived from an EMBL/GenBank/DDBJ whole genome shotgun (WGS) entry which is preliminary data.</text>
</comment>
<evidence type="ECO:0000313" key="4">
    <source>
        <dbReference type="Proteomes" id="UP001597068"/>
    </source>
</evidence>
<gene>
    <name evidence="3" type="ORF">ACFQ04_09100</name>
</gene>
<feature type="region of interest" description="Disordered" evidence="1">
    <location>
        <begin position="231"/>
        <end position="252"/>
    </location>
</feature>
<keyword evidence="4" id="KW-1185">Reference proteome</keyword>
<evidence type="ECO:0000256" key="1">
    <source>
        <dbReference type="SAM" id="MobiDB-lite"/>
    </source>
</evidence>
<dbReference type="Proteomes" id="UP001597068">
    <property type="component" value="Unassembled WGS sequence"/>
</dbReference>
<reference evidence="4" key="1">
    <citation type="journal article" date="2019" name="Int. J. Syst. Evol. Microbiol.">
        <title>The Global Catalogue of Microorganisms (GCM) 10K type strain sequencing project: providing services to taxonomists for standard genome sequencing and annotation.</title>
        <authorList>
            <consortium name="The Broad Institute Genomics Platform"/>
            <consortium name="The Broad Institute Genome Sequencing Center for Infectious Disease"/>
            <person name="Wu L."/>
            <person name="Ma J."/>
        </authorList>
    </citation>
    <scope>NUCLEOTIDE SEQUENCE [LARGE SCALE GENOMIC DNA]</scope>
    <source>
        <strain evidence="4">CCUG 50873</strain>
    </source>
</reference>
<accession>A0ABW3G5F5</accession>
<feature type="compositionally biased region" description="Basic and acidic residues" evidence="1">
    <location>
        <begin position="429"/>
        <end position="438"/>
    </location>
</feature>
<feature type="domain" description="DUF222" evidence="2">
    <location>
        <begin position="48"/>
        <end position="366"/>
    </location>
</feature>
<feature type="region of interest" description="Disordered" evidence="1">
    <location>
        <begin position="411"/>
        <end position="455"/>
    </location>
</feature>
<name>A0ABW3G5F5_9NOCA</name>